<proteinExistence type="inferred from homology"/>
<dbReference type="eggNOG" id="COG1175">
    <property type="taxonomic scope" value="Bacteria"/>
</dbReference>
<keyword evidence="6 7" id="KW-0472">Membrane</keyword>
<keyword evidence="2 7" id="KW-0813">Transport</keyword>
<evidence type="ECO:0000256" key="5">
    <source>
        <dbReference type="ARBA" id="ARBA00022989"/>
    </source>
</evidence>
<dbReference type="Gene3D" id="1.10.3720.10">
    <property type="entry name" value="MetI-like"/>
    <property type="match status" value="1"/>
</dbReference>
<evidence type="ECO:0000313" key="9">
    <source>
        <dbReference type="EMBL" id="AHB99362.1"/>
    </source>
</evidence>
<evidence type="ECO:0000256" key="7">
    <source>
        <dbReference type="RuleBase" id="RU363032"/>
    </source>
</evidence>
<evidence type="ECO:0000256" key="6">
    <source>
        <dbReference type="ARBA" id="ARBA00023136"/>
    </source>
</evidence>
<dbReference type="KEGG" id="mgz:GCW_00185"/>
<feature type="transmembrane region" description="Helical" evidence="7">
    <location>
        <begin position="93"/>
        <end position="118"/>
    </location>
</feature>
<comment type="similarity">
    <text evidence="7">Belongs to the binding-protein-dependent transport system permease family.</text>
</comment>
<feature type="transmembrane region" description="Helical" evidence="7">
    <location>
        <begin position="235"/>
        <end position="255"/>
    </location>
</feature>
<keyword evidence="5 7" id="KW-1133">Transmembrane helix</keyword>
<feature type="domain" description="ABC transmembrane type-1" evidence="8">
    <location>
        <begin position="89"/>
        <end position="304"/>
    </location>
</feature>
<reference evidence="9 10" key="1">
    <citation type="journal article" date="2011" name="PLoS ONE">
        <title>Core proteome of the minimal cell: comparative proteomics of three mollicute species.</title>
        <authorList>
            <person name="Fisunov G.Y."/>
            <person name="Alexeev D.G."/>
            <person name="Bazaleev N.A."/>
            <person name="Ladygina V.G."/>
            <person name="Galyamina M.A."/>
            <person name="Kondratov I.G."/>
            <person name="Zhukova N.A."/>
            <person name="Serebryakova M.V."/>
            <person name="Demina I.A."/>
            <person name="Govorun V.M."/>
        </authorList>
    </citation>
    <scope>NUCLEOTIDE SEQUENCE [LARGE SCALE GENOMIC DNA]</scope>
    <source>
        <strain evidence="9 10">S6</strain>
    </source>
</reference>
<evidence type="ECO:0000256" key="1">
    <source>
        <dbReference type="ARBA" id="ARBA00004651"/>
    </source>
</evidence>
<dbReference type="SUPFAM" id="SSF161098">
    <property type="entry name" value="MetI-like"/>
    <property type="match status" value="1"/>
</dbReference>
<evidence type="ECO:0000256" key="3">
    <source>
        <dbReference type="ARBA" id="ARBA00022475"/>
    </source>
</evidence>
<dbReference type="PANTHER" id="PTHR30193:SF37">
    <property type="entry name" value="INNER MEMBRANE ABC TRANSPORTER PERMEASE PROTEIN YCJO"/>
    <property type="match status" value="1"/>
</dbReference>
<evidence type="ECO:0000256" key="4">
    <source>
        <dbReference type="ARBA" id="ARBA00022692"/>
    </source>
</evidence>
<evidence type="ECO:0000313" key="10">
    <source>
        <dbReference type="Proteomes" id="UP000018735"/>
    </source>
</evidence>
<dbReference type="InterPro" id="IPR000515">
    <property type="entry name" value="MetI-like"/>
</dbReference>
<dbReference type="Pfam" id="PF00528">
    <property type="entry name" value="BPD_transp_1"/>
    <property type="match status" value="1"/>
</dbReference>
<evidence type="ECO:0000259" key="8">
    <source>
        <dbReference type="PROSITE" id="PS50928"/>
    </source>
</evidence>
<accession>A0A0F6CJU0</accession>
<keyword evidence="3" id="KW-1003">Cell membrane</keyword>
<dbReference type="PANTHER" id="PTHR30193">
    <property type="entry name" value="ABC TRANSPORTER PERMEASE PROTEIN"/>
    <property type="match status" value="1"/>
</dbReference>
<organism evidence="9 10">
    <name type="scientific">Mycoplasmoides gallisepticum S6</name>
    <dbReference type="NCBI Taxonomy" id="1006581"/>
    <lineage>
        <taxon>Bacteria</taxon>
        <taxon>Bacillati</taxon>
        <taxon>Mycoplasmatota</taxon>
        <taxon>Mycoplasmoidales</taxon>
        <taxon>Mycoplasmoidaceae</taxon>
        <taxon>Mycoplasmoides</taxon>
    </lineage>
</organism>
<name>A0A0F6CJU0_MYCGL</name>
<feature type="transmembrane region" description="Helical" evidence="7">
    <location>
        <begin position="177"/>
        <end position="202"/>
    </location>
</feature>
<dbReference type="PROSITE" id="PS50928">
    <property type="entry name" value="ABC_TM1"/>
    <property type="match status" value="1"/>
</dbReference>
<dbReference type="EMBL" id="CP006916">
    <property type="protein sequence ID" value="AHB99362.1"/>
    <property type="molecule type" value="Genomic_DNA"/>
</dbReference>
<evidence type="ECO:0000256" key="2">
    <source>
        <dbReference type="ARBA" id="ARBA00022448"/>
    </source>
</evidence>
<dbReference type="AlphaFoldDB" id="A0A0F6CJU0"/>
<dbReference type="GO" id="GO:0055085">
    <property type="term" value="P:transmembrane transport"/>
    <property type="evidence" value="ECO:0007669"/>
    <property type="project" value="InterPro"/>
</dbReference>
<feature type="transmembrane region" description="Helical" evidence="7">
    <location>
        <begin position="285"/>
        <end position="303"/>
    </location>
</feature>
<dbReference type="RefSeq" id="WP_011883663.1">
    <property type="nucleotide sequence ID" value="NC_023030.2"/>
</dbReference>
<dbReference type="HOGENOM" id="CLU_016047_0_2_14"/>
<dbReference type="Proteomes" id="UP000018735">
    <property type="component" value="Chromosome"/>
</dbReference>
<protein>
    <submittedName>
        <fullName evidence="9">ABC transporter permease</fullName>
    </submittedName>
</protein>
<dbReference type="GO" id="GO:0005886">
    <property type="term" value="C:plasma membrane"/>
    <property type="evidence" value="ECO:0007669"/>
    <property type="project" value="UniProtKB-SubCell"/>
</dbReference>
<feature type="transmembrane region" description="Helical" evidence="7">
    <location>
        <begin position="130"/>
        <end position="149"/>
    </location>
</feature>
<keyword evidence="4 7" id="KW-0812">Transmembrane</keyword>
<comment type="subcellular location">
    <subcellularLocation>
        <location evidence="1 7">Cell membrane</location>
        <topology evidence="1 7">Multi-pass membrane protein</topology>
    </subcellularLocation>
</comment>
<dbReference type="InterPro" id="IPR051393">
    <property type="entry name" value="ABC_transporter_permease"/>
</dbReference>
<gene>
    <name evidence="9" type="primary">ugpA</name>
    <name evidence="9" type="ORF">GCW_00185</name>
</gene>
<dbReference type="InterPro" id="IPR035906">
    <property type="entry name" value="MetI-like_sf"/>
</dbReference>
<feature type="transmembrane region" description="Helical" evidence="7">
    <location>
        <begin position="27"/>
        <end position="53"/>
    </location>
</feature>
<sequence>MFFNWLLKKRQQKKNAELGILDKKVKIWVPLALLFPSFIAIFLFTILPFLMVIEKAFTPLADIFNLNSATFGIRNFELLFTSRPFVIGLRNSFLYSIISLPVTLMIALIISSAIVFVYNKVAKGFWQTIFFLPYVTSSVAISIAFIYILDSSTGVLNAIIGKNIPWLTSGEIDGYKALFGILIYGVWRNLAFNVLILSMAMLSVDKTLYKAASIDSASPIKQFFKITLPSIKKSINFLLTLGILGGLQVFPLAIFSNNPDAAISNGASTVLIFIFRSIRSADYGIAGAATIILFVLGTLYGLFLRNTVNLFDAIILKVKIRNVRIKAKI</sequence>
<dbReference type="CDD" id="cd06261">
    <property type="entry name" value="TM_PBP2"/>
    <property type="match status" value="1"/>
</dbReference>